<proteinExistence type="inferred from homology"/>
<keyword evidence="7" id="KW-1185">Reference proteome</keyword>
<evidence type="ECO:0000256" key="1">
    <source>
        <dbReference type="ARBA" id="ARBA00008760"/>
    </source>
</evidence>
<comment type="caution">
    <text evidence="6">The sequence shown here is derived from an EMBL/GenBank/DDBJ whole genome shotgun (WGS) entry which is preliminary data.</text>
</comment>
<dbReference type="Pfam" id="PF00830">
    <property type="entry name" value="Ribosomal_L28"/>
    <property type="match status" value="1"/>
</dbReference>
<dbReference type="InterPro" id="IPR034704">
    <property type="entry name" value="Ribosomal_bL28/bL31-like_sf"/>
</dbReference>
<sequence>MKICEITGKTAQVGNNVSHSNKKTKRRFNPNLKTKRFWNEEEGRWITLKVTAAGMKTINKKGLSAALKSAAAPKSVY</sequence>
<dbReference type="Proteomes" id="UP000636891">
    <property type="component" value="Unassembled WGS sequence"/>
</dbReference>
<name>A0ABR7CM62_9BACT</name>
<evidence type="ECO:0000256" key="2">
    <source>
        <dbReference type="ARBA" id="ARBA00022980"/>
    </source>
</evidence>
<keyword evidence="2 5" id="KW-0689">Ribosomal protein</keyword>
<dbReference type="SUPFAM" id="SSF143800">
    <property type="entry name" value="L28p-like"/>
    <property type="match status" value="1"/>
</dbReference>
<dbReference type="HAMAP" id="MF_00373">
    <property type="entry name" value="Ribosomal_bL28"/>
    <property type="match status" value="1"/>
</dbReference>
<keyword evidence="3 5" id="KW-0687">Ribonucleoprotein</keyword>
<accession>A0ABR7CM62</accession>
<dbReference type="EMBL" id="JACOOK010000003">
    <property type="protein sequence ID" value="MBC5616749.1"/>
    <property type="molecule type" value="Genomic_DNA"/>
</dbReference>
<dbReference type="InterPro" id="IPR026569">
    <property type="entry name" value="Ribosomal_bL28"/>
</dbReference>
<dbReference type="NCBIfam" id="TIGR00009">
    <property type="entry name" value="L28"/>
    <property type="match status" value="1"/>
</dbReference>
<reference evidence="6 7" key="1">
    <citation type="submission" date="2020-08" db="EMBL/GenBank/DDBJ databases">
        <title>Genome public.</title>
        <authorList>
            <person name="Liu C."/>
            <person name="Sun Q."/>
        </authorList>
    </citation>
    <scope>NUCLEOTIDE SEQUENCE [LARGE SCALE GENOMIC DNA]</scope>
    <source>
        <strain evidence="6 7">New-7</strain>
    </source>
</reference>
<evidence type="ECO:0000313" key="7">
    <source>
        <dbReference type="Proteomes" id="UP000636891"/>
    </source>
</evidence>
<dbReference type="RefSeq" id="WP_055204692.1">
    <property type="nucleotide sequence ID" value="NZ_JACOOK010000003.1"/>
</dbReference>
<evidence type="ECO:0000256" key="5">
    <source>
        <dbReference type="HAMAP-Rule" id="MF_00373"/>
    </source>
</evidence>
<evidence type="ECO:0000256" key="3">
    <source>
        <dbReference type="ARBA" id="ARBA00023274"/>
    </source>
</evidence>
<organism evidence="6 7">
    <name type="scientific">Alistipes hominis</name>
    <dbReference type="NCBI Taxonomy" id="2763015"/>
    <lineage>
        <taxon>Bacteria</taxon>
        <taxon>Pseudomonadati</taxon>
        <taxon>Bacteroidota</taxon>
        <taxon>Bacteroidia</taxon>
        <taxon>Bacteroidales</taxon>
        <taxon>Rikenellaceae</taxon>
        <taxon>Alistipes</taxon>
    </lineage>
</organism>
<dbReference type="InterPro" id="IPR037147">
    <property type="entry name" value="Ribosomal_bL28_sf"/>
</dbReference>
<evidence type="ECO:0000313" key="6">
    <source>
        <dbReference type="EMBL" id="MBC5616749.1"/>
    </source>
</evidence>
<comment type="similarity">
    <text evidence="1 5">Belongs to the bacterial ribosomal protein bL28 family.</text>
</comment>
<protein>
    <recommendedName>
        <fullName evidence="4 5">Large ribosomal subunit protein bL28</fullName>
    </recommendedName>
</protein>
<evidence type="ECO:0000256" key="4">
    <source>
        <dbReference type="ARBA" id="ARBA00035174"/>
    </source>
</evidence>
<dbReference type="GO" id="GO:0005840">
    <property type="term" value="C:ribosome"/>
    <property type="evidence" value="ECO:0007669"/>
    <property type="project" value="UniProtKB-KW"/>
</dbReference>
<dbReference type="Gene3D" id="2.30.170.40">
    <property type="entry name" value="Ribosomal protein L28/L24"/>
    <property type="match status" value="1"/>
</dbReference>
<dbReference type="InterPro" id="IPR001383">
    <property type="entry name" value="Ribosomal_bL28_bact-type"/>
</dbReference>
<dbReference type="PANTHER" id="PTHR13528">
    <property type="entry name" value="39S RIBOSOMAL PROTEIN L28, MITOCHONDRIAL"/>
    <property type="match status" value="1"/>
</dbReference>
<dbReference type="PANTHER" id="PTHR13528:SF2">
    <property type="entry name" value="LARGE RIBOSOMAL SUBUNIT PROTEIN BL28M"/>
    <property type="match status" value="1"/>
</dbReference>
<gene>
    <name evidence="5 6" type="primary">rpmB</name>
    <name evidence="6" type="ORF">H8S08_06915</name>
</gene>